<name>A0A0L7MA40_PLAF4</name>
<gene>
    <name evidence="2" type="ORF">PFDG_05277</name>
</gene>
<accession>A0A0L7MA40</accession>
<feature type="region of interest" description="Disordered" evidence="1">
    <location>
        <begin position="1"/>
        <end position="39"/>
    </location>
</feature>
<reference evidence="3" key="1">
    <citation type="submission" date="2006-09" db="EMBL/GenBank/DDBJ databases">
        <title>Annotation of Plasmodium falciparum Dd2.</title>
        <authorList>
            <consortium name="The Broad Institute Genome Sequencing Platform"/>
            <person name="Volkman S.K."/>
            <person name="Neafsey D.E."/>
            <person name="Dash A.P."/>
            <person name="Chitnis C.E."/>
            <person name="Hartl D.L."/>
            <person name="Young S.K."/>
            <person name="Zeng Q."/>
            <person name="Koehrsen M."/>
            <person name="Alvarado L."/>
            <person name="Berlin A."/>
            <person name="Borenstein D."/>
            <person name="Chapman S.B."/>
            <person name="Chen Z."/>
            <person name="Engels R."/>
            <person name="Freedman E."/>
            <person name="Gellesch M."/>
            <person name="Goldberg J."/>
            <person name="Griggs A."/>
            <person name="Gujja S."/>
            <person name="Heilman E.R."/>
            <person name="Heiman D.I."/>
            <person name="Howarth C."/>
            <person name="Jen D."/>
            <person name="Larson L."/>
            <person name="Mehta T."/>
            <person name="Neiman D."/>
            <person name="Park D."/>
            <person name="Pearson M."/>
            <person name="Roberts A."/>
            <person name="Saif S."/>
            <person name="Shea T."/>
            <person name="Shenoy N."/>
            <person name="Sisk P."/>
            <person name="Stolte C."/>
            <person name="Sykes S."/>
            <person name="Walk T."/>
            <person name="White J."/>
            <person name="Yandava C."/>
            <person name="Haas B."/>
            <person name="Henn M.R."/>
            <person name="Nusbaum C."/>
            <person name="Birren B."/>
        </authorList>
    </citation>
    <scope>NUCLEOTIDE SEQUENCE [LARGE SCALE GENOMIC DNA]</scope>
</reference>
<protein>
    <submittedName>
        <fullName evidence="2">Uncharacterized protein</fullName>
    </submittedName>
</protein>
<dbReference type="Proteomes" id="UP000054282">
    <property type="component" value="Unassembled WGS sequence"/>
</dbReference>
<reference evidence="3" key="2">
    <citation type="submission" date="2006-09" db="EMBL/GenBank/DDBJ databases">
        <title>The genome sequence of Plasmodium falciparum Dd2.</title>
        <authorList>
            <consortium name="The Broad Institute Genome Sequencing Platform"/>
            <person name="Birren B."/>
            <person name="Lander E."/>
            <person name="Galagan J."/>
            <person name="Nusbaum C."/>
            <person name="Devon K."/>
            <person name="Henn M."/>
            <person name="Jaffe D."/>
            <person name="Butler J."/>
            <person name="Alvarez P."/>
            <person name="Gnerre S."/>
            <person name="Grabherr M."/>
            <person name="Kleber M."/>
            <person name="Mauceli E."/>
            <person name="Brockman W."/>
            <person name="MacCallum I.A."/>
            <person name="Rounsley S."/>
            <person name="Young S."/>
            <person name="LaButti K."/>
            <person name="Pushparaj V."/>
            <person name="DeCaprio D."/>
            <person name="Crawford M."/>
            <person name="Koehrsen M."/>
            <person name="Engels R."/>
            <person name="Montgomery P."/>
            <person name="Pearson M."/>
            <person name="Howarth C."/>
            <person name="Larson L."/>
            <person name="Luoma S."/>
            <person name="White J."/>
            <person name="Kodira C."/>
            <person name="Zeng Q."/>
            <person name="O'Leary S."/>
            <person name="Yandava C."/>
            <person name="Alvarado L."/>
            <person name="Wirth D."/>
            <person name="Volkman S."/>
            <person name="Hartl D."/>
        </authorList>
    </citation>
    <scope>NUCLEOTIDE SEQUENCE [LARGE SCALE GENOMIC DNA]</scope>
</reference>
<evidence type="ECO:0000256" key="1">
    <source>
        <dbReference type="SAM" id="MobiDB-lite"/>
    </source>
</evidence>
<dbReference type="KEGG" id="pfd:PFDG_05277"/>
<evidence type="ECO:0000313" key="2">
    <source>
        <dbReference type="EMBL" id="KOB89724.1"/>
    </source>
</evidence>
<evidence type="ECO:0000313" key="3">
    <source>
        <dbReference type="Proteomes" id="UP000054282"/>
    </source>
</evidence>
<dbReference type="EMBL" id="GG703037">
    <property type="protein sequence ID" value="KOB89724.1"/>
    <property type="molecule type" value="Genomic_DNA"/>
</dbReference>
<dbReference type="AlphaFoldDB" id="A0A0L7MA40"/>
<proteinExistence type="predicted"/>
<sequence>MEKIKSSEENADDNIMTEKNGKNKSSEENAADNIMTEENGKNKIISGNIDDNIMARKKLEKITILRKIVTITL</sequence>
<organism evidence="2 3">
    <name type="scientific">Plasmodium falciparum (isolate Dd2)</name>
    <dbReference type="NCBI Taxonomy" id="57267"/>
    <lineage>
        <taxon>Eukaryota</taxon>
        <taxon>Sar</taxon>
        <taxon>Alveolata</taxon>
        <taxon>Apicomplexa</taxon>
        <taxon>Aconoidasida</taxon>
        <taxon>Haemosporida</taxon>
        <taxon>Plasmodiidae</taxon>
        <taxon>Plasmodium</taxon>
        <taxon>Plasmodium (Laverania)</taxon>
    </lineage>
</organism>